<dbReference type="SUPFAM" id="SSF53955">
    <property type="entry name" value="Lysozyme-like"/>
    <property type="match status" value="1"/>
</dbReference>
<dbReference type="InterPro" id="IPR012338">
    <property type="entry name" value="Beta-lactam/transpept-like"/>
</dbReference>
<dbReference type="GO" id="GO:0008658">
    <property type="term" value="F:penicillin binding"/>
    <property type="evidence" value="ECO:0007669"/>
    <property type="project" value="InterPro"/>
</dbReference>
<comment type="similarity">
    <text evidence="2">In the C-terminal section; belongs to the transpeptidase family.</text>
</comment>
<evidence type="ECO:0000256" key="11">
    <source>
        <dbReference type="ARBA" id="ARBA00023268"/>
    </source>
</evidence>
<keyword evidence="8" id="KW-0378">Hydrolase</keyword>
<dbReference type="InterPro" id="IPR001460">
    <property type="entry name" value="PCN-bd_Tpept"/>
</dbReference>
<dbReference type="Gene3D" id="1.10.3810.10">
    <property type="entry name" value="Biosynthetic peptidoglycan transglycosylase-like"/>
    <property type="match status" value="1"/>
</dbReference>
<dbReference type="InterPro" id="IPR036950">
    <property type="entry name" value="PBP_transglycosylase"/>
</dbReference>
<dbReference type="GO" id="GO:0009002">
    <property type="term" value="F:serine-type D-Ala-D-Ala carboxypeptidase activity"/>
    <property type="evidence" value="ECO:0007669"/>
    <property type="project" value="UniProtKB-EC"/>
</dbReference>
<evidence type="ECO:0000256" key="12">
    <source>
        <dbReference type="ARBA" id="ARBA00023316"/>
    </source>
</evidence>
<organism evidence="18 19">
    <name type="scientific">Methylobrevis albus</name>
    <dbReference type="NCBI Taxonomy" id="2793297"/>
    <lineage>
        <taxon>Bacteria</taxon>
        <taxon>Pseudomonadati</taxon>
        <taxon>Pseudomonadota</taxon>
        <taxon>Alphaproteobacteria</taxon>
        <taxon>Hyphomicrobiales</taxon>
        <taxon>Pleomorphomonadaceae</taxon>
        <taxon>Methylobrevis</taxon>
    </lineage>
</organism>
<keyword evidence="10" id="KW-0573">Peptidoglycan synthesis</keyword>
<dbReference type="PANTHER" id="PTHR32282">
    <property type="entry name" value="BINDING PROTEIN TRANSPEPTIDASE, PUTATIVE-RELATED"/>
    <property type="match status" value="1"/>
</dbReference>
<evidence type="ECO:0000259" key="17">
    <source>
        <dbReference type="Pfam" id="PF00912"/>
    </source>
</evidence>
<evidence type="ECO:0000256" key="15">
    <source>
        <dbReference type="SAM" id="MobiDB-lite"/>
    </source>
</evidence>
<dbReference type="NCBIfam" id="TIGR02074">
    <property type="entry name" value="PBP_1a_fam"/>
    <property type="match status" value="1"/>
</dbReference>
<evidence type="ECO:0000256" key="4">
    <source>
        <dbReference type="ARBA" id="ARBA00022645"/>
    </source>
</evidence>
<dbReference type="GO" id="GO:0008955">
    <property type="term" value="F:peptidoglycan glycosyltransferase activity"/>
    <property type="evidence" value="ECO:0007669"/>
    <property type="project" value="UniProtKB-EC"/>
</dbReference>
<dbReference type="InterPro" id="IPR001264">
    <property type="entry name" value="Glyco_trans_51"/>
</dbReference>
<sequence>MTDRKPEARSRTLARRLLALDAWIDTAAYATGRRLAGVWSRYQEALGRFRVRGAARVAAEVASEAATLGTVAAVVLLAFAVPAFKATEGDWRAKGEYAVTFLDRNGNQIGRRGLFLDDTVPLDEFPDSLIKATLATEDRRFFDHFGIDIVGTLRALTQNLRANGVVQGGSSITQQLAKNLFLSNERTIERKIREAYLALWLEANLTKQEILKLYLDRAYMGGGSYGAAAAAKFYFGKSVRDLTLAESALLAGLYKAPARYAPHVNLAAARTRTNQVLTNLVDAGFMTDGQVAAARRRPAEIVSMSREAAPDWFLDWAFEEVKRIAPKESHTLNVRTTLDPEVQRAAEAAIETNLRQHGPQYRVTQAATVVQEPDGAVRGMVGGRDYGTSQFNRAVYALRQPGSSFKTFVYAAAFLNGYTSKSVVPDAPITIGNWSPRNYGRSYAGAVTLKTALTKSINTVPVRLAQAIGRGAIVETAHRMGLRSELKITRALPLGVAEVTVLDMTGAYASLASGGLAATPFAIDEIRATTDDRLLYAHRTDEPAPERVLPVEVAEQLNDILANVVTAGTGRRALLDGIPAAGKTGTTQAYRDAWFAGFTGNYVAAVWYGNDDFTSTKDMTGGSLPAQTWKDIMARIHVGAPLKPIPGVAPPDALVAAAPAPTPETAVPAVSRDRLTEGGADVVGEIASLIRLRRATGQIGFEAQQHAPVPPAGSLAAVASADAAVDAPAPVVRVLSTARREPASHSGASISTPLPTVLEAPPPPPVPATAPPATRVQGPLPARLTAGQSPFGPAARVNGFEVLAPPPARSPSFIELVP</sequence>
<evidence type="ECO:0000256" key="6">
    <source>
        <dbReference type="ARBA" id="ARBA00022676"/>
    </source>
</evidence>
<comment type="similarity">
    <text evidence="3">In the N-terminal section; belongs to the glycosyltransferase 51 family.</text>
</comment>
<reference evidence="18" key="1">
    <citation type="submission" date="2020-12" db="EMBL/GenBank/DDBJ databases">
        <title>Methylobrevis albus sp. nov., isolated from fresh water lack sediment.</title>
        <authorList>
            <person name="Zou Q."/>
        </authorList>
    </citation>
    <scope>NUCLEOTIDE SEQUENCE</scope>
    <source>
        <strain evidence="18">L22</strain>
    </source>
</reference>
<gene>
    <name evidence="18" type="ORF">I5731_05025</name>
</gene>
<dbReference type="Proteomes" id="UP000631694">
    <property type="component" value="Unassembled WGS sequence"/>
</dbReference>
<comment type="catalytic activity">
    <reaction evidence="14">
        <text>[GlcNAc-(1-&gt;4)-Mur2Ac(oyl-L-Ala-gamma-D-Glu-L-Lys-D-Ala-D-Ala)](n)-di-trans,octa-cis-undecaprenyl diphosphate + beta-D-GlcNAc-(1-&gt;4)-Mur2Ac(oyl-L-Ala-gamma-D-Glu-L-Lys-D-Ala-D-Ala)-di-trans,octa-cis-undecaprenyl diphosphate = [GlcNAc-(1-&gt;4)-Mur2Ac(oyl-L-Ala-gamma-D-Glu-L-Lys-D-Ala-D-Ala)](n+1)-di-trans,octa-cis-undecaprenyl diphosphate + di-trans,octa-cis-undecaprenyl diphosphate + H(+)</text>
        <dbReference type="Rhea" id="RHEA:23708"/>
        <dbReference type="Rhea" id="RHEA-COMP:9602"/>
        <dbReference type="Rhea" id="RHEA-COMP:9603"/>
        <dbReference type="ChEBI" id="CHEBI:15378"/>
        <dbReference type="ChEBI" id="CHEBI:58405"/>
        <dbReference type="ChEBI" id="CHEBI:60033"/>
        <dbReference type="ChEBI" id="CHEBI:78435"/>
        <dbReference type="EC" id="2.4.99.28"/>
    </reaction>
</comment>
<comment type="catalytic activity">
    <reaction evidence="13">
        <text>Preferential cleavage: (Ac)2-L-Lys-D-Ala-|-D-Ala. Also transpeptidation of peptidyl-alanyl moieties that are N-acyl substituents of D-alanine.</text>
        <dbReference type="EC" id="3.4.16.4"/>
    </reaction>
</comment>
<evidence type="ECO:0000256" key="13">
    <source>
        <dbReference type="ARBA" id="ARBA00034000"/>
    </source>
</evidence>
<dbReference type="RefSeq" id="WP_197310275.1">
    <property type="nucleotide sequence ID" value="NZ_JADZLT010000041.1"/>
</dbReference>
<evidence type="ECO:0000313" key="19">
    <source>
        <dbReference type="Proteomes" id="UP000631694"/>
    </source>
</evidence>
<feature type="region of interest" description="Disordered" evidence="15">
    <location>
        <begin position="738"/>
        <end position="774"/>
    </location>
</feature>
<dbReference type="FunFam" id="1.10.3810.10:FF:000001">
    <property type="entry name" value="Penicillin-binding protein 1A"/>
    <property type="match status" value="1"/>
</dbReference>
<keyword evidence="6" id="KW-0328">Glycosyltransferase</keyword>
<proteinExistence type="inferred from homology"/>
<evidence type="ECO:0000256" key="14">
    <source>
        <dbReference type="ARBA" id="ARBA00049902"/>
    </source>
</evidence>
<dbReference type="AlphaFoldDB" id="A0A931MYX4"/>
<dbReference type="GO" id="GO:0071555">
    <property type="term" value="P:cell wall organization"/>
    <property type="evidence" value="ECO:0007669"/>
    <property type="project" value="UniProtKB-KW"/>
</dbReference>
<dbReference type="SUPFAM" id="SSF56601">
    <property type="entry name" value="beta-lactamase/transpeptidase-like"/>
    <property type="match status" value="1"/>
</dbReference>
<feature type="domain" description="Penicillin-binding protein transpeptidase" evidence="16">
    <location>
        <begin position="366"/>
        <end position="633"/>
    </location>
</feature>
<dbReference type="GO" id="GO:0008360">
    <property type="term" value="P:regulation of cell shape"/>
    <property type="evidence" value="ECO:0007669"/>
    <property type="project" value="UniProtKB-KW"/>
</dbReference>
<keyword evidence="4" id="KW-0121">Carboxypeptidase</keyword>
<dbReference type="InterPro" id="IPR023346">
    <property type="entry name" value="Lysozyme-like_dom_sf"/>
</dbReference>
<dbReference type="EMBL" id="JADZLT010000041">
    <property type="protein sequence ID" value="MBH0237176.1"/>
    <property type="molecule type" value="Genomic_DNA"/>
</dbReference>
<comment type="pathway">
    <text evidence="1">Cell wall biogenesis; peptidoglycan biosynthesis.</text>
</comment>
<dbReference type="Pfam" id="PF00912">
    <property type="entry name" value="Transgly"/>
    <property type="match status" value="1"/>
</dbReference>
<keyword evidence="7" id="KW-0808">Transferase</keyword>
<evidence type="ECO:0000259" key="16">
    <source>
        <dbReference type="Pfam" id="PF00905"/>
    </source>
</evidence>
<dbReference type="GO" id="GO:0006508">
    <property type="term" value="P:proteolysis"/>
    <property type="evidence" value="ECO:0007669"/>
    <property type="project" value="UniProtKB-KW"/>
</dbReference>
<dbReference type="Pfam" id="PF00905">
    <property type="entry name" value="Transpeptidase"/>
    <property type="match status" value="1"/>
</dbReference>
<feature type="compositionally biased region" description="Pro residues" evidence="15">
    <location>
        <begin position="760"/>
        <end position="770"/>
    </location>
</feature>
<evidence type="ECO:0000256" key="5">
    <source>
        <dbReference type="ARBA" id="ARBA00022670"/>
    </source>
</evidence>
<evidence type="ECO:0000256" key="3">
    <source>
        <dbReference type="ARBA" id="ARBA00007739"/>
    </source>
</evidence>
<name>A0A931MYX4_9HYPH</name>
<dbReference type="PANTHER" id="PTHR32282:SF33">
    <property type="entry name" value="PEPTIDOGLYCAN GLYCOSYLTRANSFERASE"/>
    <property type="match status" value="1"/>
</dbReference>
<keyword evidence="19" id="KW-1185">Reference proteome</keyword>
<evidence type="ECO:0000256" key="10">
    <source>
        <dbReference type="ARBA" id="ARBA00022984"/>
    </source>
</evidence>
<keyword evidence="11" id="KW-0511">Multifunctional enzyme</keyword>
<dbReference type="GO" id="GO:0030288">
    <property type="term" value="C:outer membrane-bounded periplasmic space"/>
    <property type="evidence" value="ECO:0007669"/>
    <property type="project" value="TreeGrafter"/>
</dbReference>
<dbReference type="InterPro" id="IPR050396">
    <property type="entry name" value="Glycosyltr_51/Transpeptidase"/>
</dbReference>
<dbReference type="GO" id="GO:0009252">
    <property type="term" value="P:peptidoglycan biosynthetic process"/>
    <property type="evidence" value="ECO:0007669"/>
    <property type="project" value="UniProtKB-KW"/>
</dbReference>
<evidence type="ECO:0000256" key="2">
    <source>
        <dbReference type="ARBA" id="ARBA00007090"/>
    </source>
</evidence>
<protein>
    <submittedName>
        <fullName evidence="18">PBP1A family penicillin-binding protein</fullName>
    </submittedName>
</protein>
<keyword evidence="9" id="KW-0133">Cell shape</keyword>
<evidence type="ECO:0000313" key="18">
    <source>
        <dbReference type="EMBL" id="MBH0237176.1"/>
    </source>
</evidence>
<comment type="caution">
    <text evidence="18">The sequence shown here is derived from an EMBL/GenBank/DDBJ whole genome shotgun (WGS) entry which is preliminary data.</text>
</comment>
<evidence type="ECO:0000256" key="1">
    <source>
        <dbReference type="ARBA" id="ARBA00004752"/>
    </source>
</evidence>
<evidence type="ECO:0000256" key="7">
    <source>
        <dbReference type="ARBA" id="ARBA00022679"/>
    </source>
</evidence>
<keyword evidence="12" id="KW-0961">Cell wall biogenesis/degradation</keyword>
<dbReference type="Gene3D" id="3.40.710.10">
    <property type="entry name" value="DD-peptidase/beta-lactamase superfamily"/>
    <property type="match status" value="1"/>
</dbReference>
<feature type="domain" description="Glycosyl transferase family 51" evidence="17">
    <location>
        <begin position="118"/>
        <end position="280"/>
    </location>
</feature>
<evidence type="ECO:0000256" key="9">
    <source>
        <dbReference type="ARBA" id="ARBA00022960"/>
    </source>
</evidence>
<keyword evidence="5" id="KW-0645">Protease</keyword>
<accession>A0A931MYX4</accession>
<evidence type="ECO:0000256" key="8">
    <source>
        <dbReference type="ARBA" id="ARBA00022801"/>
    </source>
</evidence>